<dbReference type="AlphaFoldDB" id="A0A1I5GUD7"/>
<reference evidence="1 2" key="1">
    <citation type="submission" date="2016-10" db="EMBL/GenBank/DDBJ databases">
        <authorList>
            <person name="de Groot N.N."/>
        </authorList>
    </citation>
    <scope>NUCLEOTIDE SEQUENCE [LARGE SCALE GENOMIC DNA]</scope>
    <source>
        <strain evidence="1 2">DSM 43067</strain>
    </source>
</reference>
<dbReference type="Proteomes" id="UP000183413">
    <property type="component" value="Unassembled WGS sequence"/>
</dbReference>
<sequence length="184" mass="19828">MREKDRDLTTRSGSVATLTAAPRRGSRSIRRYVAPALLTGTVLVLAAVPAGGATAAGTAARTSSARPASPADCANWWKPGPGFDFVAHWHRAGTTSARRVQLRVGRINGIQHGWAHIGRETKRGDAVWMDVTRGGGRWLQCGPFVVTADGQEVSTPAARTEKGSSLRFRACSRTDGKTFCNQWW</sequence>
<proteinExistence type="predicted"/>
<dbReference type="OrthoDB" id="3538827at2"/>
<dbReference type="GeneID" id="99652314"/>
<keyword evidence="2" id="KW-1185">Reference proteome</keyword>
<dbReference type="eggNOG" id="ENOG5034B3Y">
    <property type="taxonomic scope" value="Bacteria"/>
</dbReference>
<dbReference type="InParanoid" id="A0A1I5GUD7"/>
<name>A0A1I5GUD7_9ACTN</name>
<dbReference type="EMBL" id="FOVH01000005">
    <property type="protein sequence ID" value="SFO39547.1"/>
    <property type="molecule type" value="Genomic_DNA"/>
</dbReference>
<organism evidence="1 2">
    <name type="scientific">Actinomadura madurae</name>
    <dbReference type="NCBI Taxonomy" id="1993"/>
    <lineage>
        <taxon>Bacteria</taxon>
        <taxon>Bacillati</taxon>
        <taxon>Actinomycetota</taxon>
        <taxon>Actinomycetes</taxon>
        <taxon>Streptosporangiales</taxon>
        <taxon>Thermomonosporaceae</taxon>
        <taxon>Actinomadura</taxon>
    </lineage>
</organism>
<evidence type="ECO:0000313" key="1">
    <source>
        <dbReference type="EMBL" id="SFO39547.1"/>
    </source>
</evidence>
<dbReference type="RefSeq" id="WP_021596672.1">
    <property type="nucleotide sequence ID" value="NZ_CP083237.1"/>
</dbReference>
<evidence type="ECO:0000313" key="2">
    <source>
        <dbReference type="Proteomes" id="UP000183413"/>
    </source>
</evidence>
<accession>A0A1I5GUD7</accession>
<gene>
    <name evidence="1" type="ORF">SAMN04489713_105410</name>
</gene>
<protein>
    <submittedName>
        <fullName evidence="1">Uncharacterized protein</fullName>
    </submittedName>
</protein>